<feature type="transmembrane region" description="Helical" evidence="1">
    <location>
        <begin position="133"/>
        <end position="152"/>
    </location>
</feature>
<proteinExistence type="predicted"/>
<keyword evidence="1" id="KW-0812">Transmembrane</keyword>
<accession>A0AAX2JET0</accession>
<dbReference type="Proteomes" id="UP000249008">
    <property type="component" value="Chromosome 1"/>
</dbReference>
<dbReference type="Pfam" id="PF01066">
    <property type="entry name" value="CDP-OH_P_transf"/>
    <property type="match status" value="1"/>
</dbReference>
<sequence>MSYYDIIIKLKQTNKITIKSDFLIGFLISKRISPYFSAFYIKKKVVPNTITIHMIISGIIGAIFFSFSNIYLKLIGVIFMQLWFILDCSDGEVARETNNFSKYGKELDYTAHIINHPLFSISLLISMLDAKKYNSTLIVTIFFLITYLDLYSRNIYAFYLIKNLKEKETKIREKEVDFSKKIKEKIKRIIEIFTIYPNFILFSTLLYFFNTDIIIFYALLNIIFTFIILIRESLLWINKIK</sequence>
<dbReference type="InterPro" id="IPR000462">
    <property type="entry name" value="CDP-OH_P_trans"/>
</dbReference>
<gene>
    <name evidence="2" type="ORF">NCTC12112_02138</name>
</gene>
<feature type="transmembrane region" description="Helical" evidence="1">
    <location>
        <begin position="189"/>
        <end position="209"/>
    </location>
</feature>
<dbReference type="KEGG" id="ful:C4N20_01305"/>
<dbReference type="InterPro" id="IPR043130">
    <property type="entry name" value="CDP-OH_PTrfase_TM_dom"/>
</dbReference>
<dbReference type="AlphaFoldDB" id="A0AAX2JET0"/>
<dbReference type="GO" id="GO:0016780">
    <property type="term" value="F:phosphotransferase activity, for other substituted phosphate groups"/>
    <property type="evidence" value="ECO:0007669"/>
    <property type="project" value="InterPro"/>
</dbReference>
<evidence type="ECO:0000256" key="1">
    <source>
        <dbReference type="SAM" id="Phobius"/>
    </source>
</evidence>
<dbReference type="GO" id="GO:0016020">
    <property type="term" value="C:membrane"/>
    <property type="evidence" value="ECO:0007669"/>
    <property type="project" value="InterPro"/>
</dbReference>
<dbReference type="GO" id="GO:0008654">
    <property type="term" value="P:phospholipid biosynthetic process"/>
    <property type="evidence" value="ECO:0007669"/>
    <property type="project" value="InterPro"/>
</dbReference>
<organism evidence="2 3">
    <name type="scientific">Fusobacterium ulcerans</name>
    <dbReference type="NCBI Taxonomy" id="861"/>
    <lineage>
        <taxon>Bacteria</taxon>
        <taxon>Fusobacteriati</taxon>
        <taxon>Fusobacteriota</taxon>
        <taxon>Fusobacteriia</taxon>
        <taxon>Fusobacteriales</taxon>
        <taxon>Fusobacteriaceae</taxon>
        <taxon>Fusobacterium</taxon>
    </lineage>
</organism>
<name>A0AAX2JET0_9FUSO</name>
<protein>
    <submittedName>
        <fullName evidence="2">CDP-diacylglycerol-serine O-phosphatidyltransferase</fullName>
    </submittedName>
</protein>
<evidence type="ECO:0000313" key="2">
    <source>
        <dbReference type="EMBL" id="SQJ06908.1"/>
    </source>
</evidence>
<reference evidence="2 3" key="1">
    <citation type="submission" date="2018-06" db="EMBL/GenBank/DDBJ databases">
        <authorList>
            <consortium name="Pathogen Informatics"/>
            <person name="Doyle S."/>
        </authorList>
    </citation>
    <scope>NUCLEOTIDE SEQUENCE [LARGE SCALE GENOMIC DNA]</scope>
    <source>
        <strain evidence="2 3">NCTC12112</strain>
    </source>
</reference>
<evidence type="ECO:0000313" key="3">
    <source>
        <dbReference type="Proteomes" id="UP000249008"/>
    </source>
</evidence>
<dbReference type="GeneID" id="78453426"/>
<feature type="transmembrane region" description="Helical" evidence="1">
    <location>
        <begin position="215"/>
        <end position="237"/>
    </location>
</feature>
<keyword evidence="1" id="KW-0472">Membrane</keyword>
<dbReference type="Gene3D" id="1.20.120.1760">
    <property type="match status" value="1"/>
</dbReference>
<dbReference type="RefSeq" id="WP_005981677.1">
    <property type="nucleotide sequence ID" value="NZ_CABKNW010000005.1"/>
</dbReference>
<keyword evidence="1" id="KW-1133">Transmembrane helix</keyword>
<feature type="transmembrane region" description="Helical" evidence="1">
    <location>
        <begin position="45"/>
        <end position="64"/>
    </location>
</feature>
<dbReference type="EMBL" id="LS483487">
    <property type="protein sequence ID" value="SQJ06908.1"/>
    <property type="molecule type" value="Genomic_DNA"/>
</dbReference>